<dbReference type="InterPro" id="IPR004875">
    <property type="entry name" value="DDE_SF_endonuclease_dom"/>
</dbReference>
<accession>A0A8J5JYQ9</accession>
<dbReference type="GO" id="GO:0003723">
    <property type="term" value="F:RNA binding"/>
    <property type="evidence" value="ECO:0007669"/>
    <property type="project" value="InterPro"/>
</dbReference>
<dbReference type="PANTHER" id="PTHR19303:SF74">
    <property type="entry name" value="POGO TRANSPOSABLE ELEMENT WITH KRAB DOMAIN"/>
    <property type="match status" value="1"/>
</dbReference>
<feature type="non-terminal residue" evidence="3">
    <location>
        <position position="1"/>
    </location>
</feature>
<name>A0A8J5JYQ9_HOMAM</name>
<dbReference type="InterPro" id="IPR002004">
    <property type="entry name" value="PABP_HYD_C"/>
</dbReference>
<keyword evidence="4" id="KW-1185">Reference proteome</keyword>
<dbReference type="InterPro" id="IPR050863">
    <property type="entry name" value="CenT-Element_Derived"/>
</dbReference>
<evidence type="ECO:0000313" key="4">
    <source>
        <dbReference type="Proteomes" id="UP000747542"/>
    </source>
</evidence>
<sequence length="444" mass="50627">NGPLPETREVLCEHLLAKVRYLNPALADQVTDMLVVNISNKEIIDLLTSDAFLEENVEKIVASISEPDSELRESLGMSLFQAVSVLESELCAQVTGMLLELPIPTVTRLLSDVEALKEAVNKARNEYLRFVKMVCDWKNSEASLKKIPKKKCAVRTGICYWSTGKLFRSGQRKSSRWLYRTVTPTDILTRALKWSKTHPDESKNFKATANWCSRFMKRKNLVLWQKTKVAQKLPADLEDKIIPRYAIGLRKEHNYPRCQIVIWMKRLVFSTCLAIRLLTPKTKFSVVLTCLADGTKLKPMVIFKRKTMPDIKFPTGVLVHVHEKAVFTGPKKWPPPPGGLCKERSLLVWDMFRAHLTDKVKKHLQQNIIVTAVIPRGLPSVLQPLDVSLNKPFKDNIRSEWNKWMVEGERSFTKGGNMSAPPLDVLCKFVIKSWEAVHVETVVK</sequence>
<dbReference type="GO" id="GO:0005634">
    <property type="term" value="C:nucleus"/>
    <property type="evidence" value="ECO:0007669"/>
    <property type="project" value="TreeGrafter"/>
</dbReference>
<dbReference type="Proteomes" id="UP000747542">
    <property type="component" value="Unassembled WGS sequence"/>
</dbReference>
<dbReference type="PROSITE" id="PS51309">
    <property type="entry name" value="PABC"/>
    <property type="match status" value="1"/>
</dbReference>
<dbReference type="InterPro" id="IPR006600">
    <property type="entry name" value="HTH_CenpB_DNA-bd_dom"/>
</dbReference>
<dbReference type="Pfam" id="PF00658">
    <property type="entry name" value="MLLE"/>
    <property type="match status" value="2"/>
</dbReference>
<keyword evidence="1" id="KW-0238">DNA-binding</keyword>
<feature type="domain" description="PABC" evidence="2">
    <location>
        <begin position="55"/>
        <end position="132"/>
    </location>
</feature>
<dbReference type="InterPro" id="IPR036053">
    <property type="entry name" value="PABP-dom"/>
</dbReference>
<organism evidence="3 4">
    <name type="scientific">Homarus americanus</name>
    <name type="common">American lobster</name>
    <dbReference type="NCBI Taxonomy" id="6706"/>
    <lineage>
        <taxon>Eukaryota</taxon>
        <taxon>Metazoa</taxon>
        <taxon>Ecdysozoa</taxon>
        <taxon>Arthropoda</taxon>
        <taxon>Crustacea</taxon>
        <taxon>Multicrustacea</taxon>
        <taxon>Malacostraca</taxon>
        <taxon>Eumalacostraca</taxon>
        <taxon>Eucarida</taxon>
        <taxon>Decapoda</taxon>
        <taxon>Pleocyemata</taxon>
        <taxon>Astacidea</taxon>
        <taxon>Nephropoidea</taxon>
        <taxon>Nephropidae</taxon>
        <taxon>Homarus</taxon>
    </lineage>
</organism>
<dbReference type="Pfam" id="PF03221">
    <property type="entry name" value="HTH_Tnp_Tc5"/>
    <property type="match status" value="1"/>
</dbReference>
<dbReference type="Pfam" id="PF03184">
    <property type="entry name" value="DDE_1"/>
    <property type="match status" value="1"/>
</dbReference>
<dbReference type="GO" id="GO:0003677">
    <property type="term" value="F:DNA binding"/>
    <property type="evidence" value="ECO:0007669"/>
    <property type="project" value="UniProtKB-KW"/>
</dbReference>
<proteinExistence type="predicted"/>
<dbReference type="PANTHER" id="PTHR19303">
    <property type="entry name" value="TRANSPOSON"/>
    <property type="match status" value="1"/>
</dbReference>
<dbReference type="AlphaFoldDB" id="A0A8J5JYQ9"/>
<reference evidence="3" key="1">
    <citation type="journal article" date="2021" name="Sci. Adv.">
        <title>The American lobster genome reveals insights on longevity, neural, and immune adaptations.</title>
        <authorList>
            <person name="Polinski J.M."/>
            <person name="Zimin A.V."/>
            <person name="Clark K.F."/>
            <person name="Kohn A.B."/>
            <person name="Sadowski N."/>
            <person name="Timp W."/>
            <person name="Ptitsyn A."/>
            <person name="Khanna P."/>
            <person name="Romanova D.Y."/>
            <person name="Williams P."/>
            <person name="Greenwood S.J."/>
            <person name="Moroz L.L."/>
            <person name="Walt D.R."/>
            <person name="Bodnar A.G."/>
        </authorList>
    </citation>
    <scope>NUCLEOTIDE SEQUENCE</scope>
    <source>
        <strain evidence="3">GMGI-L3</strain>
    </source>
</reference>
<gene>
    <name evidence="3" type="primary">Pogo-L8</name>
    <name evidence="3" type="ORF">Hamer_G019090</name>
</gene>
<evidence type="ECO:0000256" key="1">
    <source>
        <dbReference type="ARBA" id="ARBA00023125"/>
    </source>
</evidence>
<dbReference type="SUPFAM" id="SSF63570">
    <property type="entry name" value="PABC (PABP) domain"/>
    <property type="match status" value="2"/>
</dbReference>
<dbReference type="Gene3D" id="1.10.1900.10">
    <property type="entry name" value="c-terminal domain of poly(a) binding protein"/>
    <property type="match status" value="2"/>
</dbReference>
<dbReference type="EMBL" id="JAHLQT010026149">
    <property type="protein sequence ID" value="KAG7163825.1"/>
    <property type="molecule type" value="Genomic_DNA"/>
</dbReference>
<protein>
    <submittedName>
        <fullName evidence="3">Pogo transposable element-like 8</fullName>
    </submittedName>
</protein>
<evidence type="ECO:0000313" key="3">
    <source>
        <dbReference type="EMBL" id="KAG7163825.1"/>
    </source>
</evidence>
<evidence type="ECO:0000259" key="2">
    <source>
        <dbReference type="PROSITE" id="PS51309"/>
    </source>
</evidence>
<comment type="caution">
    <text evidence="3">The sequence shown here is derived from an EMBL/GenBank/DDBJ whole genome shotgun (WGS) entry which is preliminary data.</text>
</comment>
<dbReference type="SMART" id="SM00517">
    <property type="entry name" value="PolyA"/>
    <property type="match status" value="2"/>
</dbReference>